<dbReference type="AlphaFoldDB" id="A0A975ICM8"/>
<protein>
    <recommendedName>
        <fullName evidence="1 7">Transcriptional regulator MraZ</fullName>
    </recommendedName>
</protein>
<dbReference type="HAMAP" id="MF_01008">
    <property type="entry name" value="MraZ"/>
    <property type="match status" value="1"/>
</dbReference>
<dbReference type="InterPro" id="IPR003444">
    <property type="entry name" value="MraZ"/>
</dbReference>
<sequence>MSLLTGEYRNTLDEKGRILFPAKLRSELSDTFLIVTQGIDACLWLYTPDEWAVFSSKIMESASPFNEKNRSVIRRIIAPAQEVEFDKAGRLSIPQTLRDFASLSKDCLILGNIKYFELWDAESYGRYLKQSEESFRDAAEELNNITF</sequence>
<evidence type="ECO:0000256" key="6">
    <source>
        <dbReference type="ARBA" id="ARBA00023163"/>
    </source>
</evidence>
<dbReference type="CDD" id="cd16320">
    <property type="entry name" value="MraZ_N"/>
    <property type="match status" value="1"/>
</dbReference>
<dbReference type="PANTHER" id="PTHR34701:SF1">
    <property type="entry name" value="TRANSCRIPTIONAL REGULATOR MRAZ"/>
    <property type="match status" value="1"/>
</dbReference>
<gene>
    <name evidence="7 9" type="primary">mraZ</name>
    <name evidence="9" type="ORF">HRI96_07640</name>
</gene>
<dbReference type="InterPro" id="IPR037914">
    <property type="entry name" value="SpoVT-AbrB_sf"/>
</dbReference>
<evidence type="ECO:0000256" key="7">
    <source>
        <dbReference type="HAMAP-Rule" id="MF_01008"/>
    </source>
</evidence>
<dbReference type="InterPro" id="IPR007159">
    <property type="entry name" value="SpoVT-AbrB_dom"/>
</dbReference>
<dbReference type="GO" id="GO:2000143">
    <property type="term" value="P:negative regulation of DNA-templated transcription initiation"/>
    <property type="evidence" value="ECO:0007669"/>
    <property type="project" value="TreeGrafter"/>
</dbReference>
<evidence type="ECO:0000256" key="2">
    <source>
        <dbReference type="ARBA" id="ARBA00022490"/>
    </source>
</evidence>
<evidence type="ECO:0000259" key="8">
    <source>
        <dbReference type="PROSITE" id="PS51740"/>
    </source>
</evidence>
<dbReference type="PROSITE" id="PS51740">
    <property type="entry name" value="SPOVT_ABRB"/>
    <property type="match status" value="2"/>
</dbReference>
<evidence type="ECO:0000256" key="4">
    <source>
        <dbReference type="ARBA" id="ARBA00023015"/>
    </source>
</evidence>
<dbReference type="SUPFAM" id="SSF89447">
    <property type="entry name" value="AbrB/MazE/MraZ-like"/>
    <property type="match status" value="1"/>
</dbReference>
<dbReference type="GO" id="GO:0003700">
    <property type="term" value="F:DNA-binding transcription factor activity"/>
    <property type="evidence" value="ECO:0007669"/>
    <property type="project" value="UniProtKB-UniRule"/>
</dbReference>
<dbReference type="InterPro" id="IPR035644">
    <property type="entry name" value="MraZ_C"/>
</dbReference>
<evidence type="ECO:0000256" key="3">
    <source>
        <dbReference type="ARBA" id="ARBA00022737"/>
    </source>
</evidence>
<comment type="subcellular location">
    <subcellularLocation>
        <location evidence="7">Cytoplasm</location>
        <location evidence="7">Nucleoid</location>
    </subcellularLocation>
</comment>
<dbReference type="Gene3D" id="3.40.1550.20">
    <property type="entry name" value="Transcriptional regulator MraZ domain"/>
    <property type="match status" value="1"/>
</dbReference>
<dbReference type="Proteomes" id="UP000671995">
    <property type="component" value="Chromosome"/>
</dbReference>
<feature type="domain" description="SpoVT-AbrB" evidence="8">
    <location>
        <begin position="7"/>
        <end position="50"/>
    </location>
</feature>
<evidence type="ECO:0000256" key="1">
    <source>
        <dbReference type="ARBA" id="ARBA00013860"/>
    </source>
</evidence>
<dbReference type="GO" id="GO:0000976">
    <property type="term" value="F:transcription cis-regulatory region binding"/>
    <property type="evidence" value="ECO:0007669"/>
    <property type="project" value="TreeGrafter"/>
</dbReference>
<reference evidence="9" key="1">
    <citation type="submission" date="2020-05" db="EMBL/GenBank/DDBJ databases">
        <authorList>
            <person name="Zeng H."/>
            <person name="Chan Y.K."/>
            <person name="Watt R.M."/>
        </authorList>
    </citation>
    <scope>NUCLEOTIDE SEQUENCE</scope>
    <source>
        <strain evidence="9">ATCC 700773</strain>
    </source>
</reference>
<keyword evidence="4 7" id="KW-0805">Transcription regulation</keyword>
<evidence type="ECO:0000313" key="10">
    <source>
        <dbReference type="Proteomes" id="UP000671995"/>
    </source>
</evidence>
<dbReference type="InterPro" id="IPR020603">
    <property type="entry name" value="MraZ_dom"/>
</dbReference>
<dbReference type="PANTHER" id="PTHR34701">
    <property type="entry name" value="TRANSCRIPTIONAL REGULATOR MRAZ"/>
    <property type="match status" value="1"/>
</dbReference>
<evidence type="ECO:0000313" key="9">
    <source>
        <dbReference type="EMBL" id="QTQ12075.1"/>
    </source>
</evidence>
<dbReference type="GO" id="GO:0009295">
    <property type="term" value="C:nucleoid"/>
    <property type="evidence" value="ECO:0007669"/>
    <property type="project" value="UniProtKB-SubCell"/>
</dbReference>
<name>A0A975ICM8_9SPIR</name>
<accession>A0A975ICM8</accession>
<dbReference type="GO" id="GO:0005737">
    <property type="term" value="C:cytoplasm"/>
    <property type="evidence" value="ECO:0007669"/>
    <property type="project" value="UniProtKB-UniRule"/>
</dbReference>
<dbReference type="EMBL" id="CP054257">
    <property type="protein sequence ID" value="QTQ12075.1"/>
    <property type="molecule type" value="Genomic_DNA"/>
</dbReference>
<keyword evidence="2 7" id="KW-0963">Cytoplasm</keyword>
<dbReference type="Pfam" id="PF02381">
    <property type="entry name" value="MraZ"/>
    <property type="match status" value="2"/>
</dbReference>
<keyword evidence="3" id="KW-0677">Repeat</keyword>
<dbReference type="InterPro" id="IPR038619">
    <property type="entry name" value="MraZ_sf"/>
</dbReference>
<dbReference type="InterPro" id="IPR035642">
    <property type="entry name" value="MraZ_N"/>
</dbReference>
<dbReference type="RefSeq" id="WP_210116789.1">
    <property type="nucleotide sequence ID" value="NZ_CP054257.1"/>
</dbReference>
<proteinExistence type="inferred from homology"/>
<organism evidence="9 10">
    <name type="scientific">Treponema parvum</name>
    <dbReference type="NCBI Taxonomy" id="138851"/>
    <lineage>
        <taxon>Bacteria</taxon>
        <taxon>Pseudomonadati</taxon>
        <taxon>Spirochaetota</taxon>
        <taxon>Spirochaetia</taxon>
        <taxon>Spirochaetales</taxon>
        <taxon>Treponemataceae</taxon>
        <taxon>Treponema</taxon>
    </lineage>
</organism>
<comment type="similarity">
    <text evidence="7">Belongs to the MraZ family.</text>
</comment>
<dbReference type="CDD" id="cd16321">
    <property type="entry name" value="MraZ_C"/>
    <property type="match status" value="1"/>
</dbReference>
<feature type="domain" description="SpoVT-AbrB" evidence="8">
    <location>
        <begin position="80"/>
        <end position="123"/>
    </location>
</feature>
<dbReference type="NCBIfam" id="TIGR00242">
    <property type="entry name" value="division/cell wall cluster transcriptional repressor MraZ"/>
    <property type="match status" value="1"/>
</dbReference>
<reference evidence="9" key="2">
    <citation type="journal article" date="2021" name="Microbiol. Resour. Announc.">
        <title>Complete Genome Sequences of Three Human Oral Treponema parvum Isolates.</title>
        <authorList>
            <person name="Zeng H."/>
            <person name="Watt R.M."/>
        </authorList>
    </citation>
    <scope>NUCLEOTIDE SEQUENCE</scope>
    <source>
        <strain evidence="9">ATCC 700773</strain>
    </source>
</reference>
<keyword evidence="6 7" id="KW-0804">Transcription</keyword>
<comment type="subunit">
    <text evidence="7">Forms oligomers.</text>
</comment>
<keyword evidence="5 7" id="KW-0238">DNA-binding</keyword>
<evidence type="ECO:0000256" key="5">
    <source>
        <dbReference type="ARBA" id="ARBA00023125"/>
    </source>
</evidence>